<keyword evidence="6" id="KW-0029">Amino-acid transport</keyword>
<evidence type="ECO:0000313" key="9">
    <source>
        <dbReference type="Proteomes" id="UP000214603"/>
    </source>
</evidence>
<dbReference type="InterPro" id="IPR027417">
    <property type="entry name" value="P-loop_NTPase"/>
</dbReference>
<dbReference type="InterPro" id="IPR003593">
    <property type="entry name" value="AAA+_ATPase"/>
</dbReference>
<evidence type="ECO:0000256" key="3">
    <source>
        <dbReference type="ARBA" id="ARBA00022475"/>
    </source>
</evidence>
<comment type="similarity">
    <text evidence="1">Belongs to the ABC transporter superfamily.</text>
</comment>
<comment type="caution">
    <text evidence="8">The sequence shown here is derived from an EMBL/GenBank/DDBJ whole genome shotgun (WGS) entry which is preliminary data.</text>
</comment>
<dbReference type="PANTHER" id="PTHR43820:SF4">
    <property type="entry name" value="HIGH-AFFINITY BRANCHED-CHAIN AMINO ACID TRANSPORT ATP-BINDING PROTEIN LIVF"/>
    <property type="match status" value="1"/>
</dbReference>
<keyword evidence="3" id="KW-0472">Membrane</keyword>
<feature type="domain" description="ABC transporter" evidence="7">
    <location>
        <begin position="2"/>
        <end position="234"/>
    </location>
</feature>
<dbReference type="OrthoDB" id="9806149at2"/>
<dbReference type="GO" id="GO:0005524">
    <property type="term" value="F:ATP binding"/>
    <property type="evidence" value="ECO:0007669"/>
    <property type="project" value="UniProtKB-KW"/>
</dbReference>
<dbReference type="AlphaFoldDB" id="A0A225MRP0"/>
<dbReference type="CDD" id="cd03224">
    <property type="entry name" value="ABC_TM1139_LivF_branched"/>
    <property type="match status" value="1"/>
</dbReference>
<name>A0A225MRP0_9BURK</name>
<evidence type="ECO:0000259" key="7">
    <source>
        <dbReference type="PROSITE" id="PS50893"/>
    </source>
</evidence>
<evidence type="ECO:0000313" key="8">
    <source>
        <dbReference type="EMBL" id="OWT63936.1"/>
    </source>
</evidence>
<dbReference type="RefSeq" id="WP_088602516.1">
    <property type="nucleotide sequence ID" value="NZ_NJIH01000003.1"/>
</dbReference>
<dbReference type="Gene3D" id="3.40.50.300">
    <property type="entry name" value="P-loop containing nucleotide triphosphate hydrolases"/>
    <property type="match status" value="1"/>
</dbReference>
<dbReference type="SMART" id="SM00382">
    <property type="entry name" value="AAA"/>
    <property type="match status" value="1"/>
</dbReference>
<evidence type="ECO:0000256" key="4">
    <source>
        <dbReference type="ARBA" id="ARBA00022741"/>
    </source>
</evidence>
<keyword evidence="2" id="KW-0813">Transport</keyword>
<reference evidence="9" key="1">
    <citation type="submission" date="2017-06" db="EMBL/GenBank/DDBJ databases">
        <title>Herbaspirillum phytohormonus sp. nov., isolated from the root nodule of Robinia pseudoacacia in lead-zinc mine.</title>
        <authorList>
            <person name="Fan M."/>
            <person name="Lin Y."/>
        </authorList>
    </citation>
    <scope>NUCLEOTIDE SEQUENCE [LARGE SCALE GENOMIC DNA]</scope>
    <source>
        <strain evidence="9">SC-089</strain>
    </source>
</reference>
<keyword evidence="3" id="KW-1003">Cell membrane</keyword>
<gene>
    <name evidence="8" type="ORF">CEY11_06440</name>
</gene>
<sequence>MLKAENIEVWRGNTQVLSGLNLAIRPGIVTALLGGNGSGKSTTLYALSGLIPLKAGEIYVGDERLTGVGARKAVKLGIAHVPQGREVFPSLSIKDNLMAGAATVASRKMRLERLEKVLEIYPMLSRKLKVVAGALSGGEQQQVAIGRALMSDPKVVMMDEPSAGLSPNMVDTLIDTIRTLGERGLTVLLVEQNVGVAMHSATDAIVLKAGVIAVSRPASELFSDRALLAAYLGH</sequence>
<dbReference type="GO" id="GO:0015807">
    <property type="term" value="P:L-amino acid transport"/>
    <property type="evidence" value="ECO:0007669"/>
    <property type="project" value="TreeGrafter"/>
</dbReference>
<dbReference type="GO" id="GO:0016887">
    <property type="term" value="F:ATP hydrolysis activity"/>
    <property type="evidence" value="ECO:0007669"/>
    <property type="project" value="InterPro"/>
</dbReference>
<dbReference type="Proteomes" id="UP000214603">
    <property type="component" value="Unassembled WGS sequence"/>
</dbReference>
<dbReference type="Pfam" id="PF00005">
    <property type="entry name" value="ABC_tran"/>
    <property type="match status" value="1"/>
</dbReference>
<dbReference type="PANTHER" id="PTHR43820">
    <property type="entry name" value="HIGH-AFFINITY BRANCHED-CHAIN AMINO ACID TRANSPORT ATP-BINDING PROTEIN LIVF"/>
    <property type="match status" value="1"/>
</dbReference>
<protein>
    <submittedName>
        <fullName evidence="8">ABC transporter ATP-binding protein</fullName>
    </submittedName>
</protein>
<keyword evidence="4" id="KW-0547">Nucleotide-binding</keyword>
<evidence type="ECO:0000256" key="6">
    <source>
        <dbReference type="ARBA" id="ARBA00022970"/>
    </source>
</evidence>
<organism evidence="8 9">
    <name type="scientific">Candidimonas nitroreducens</name>
    <dbReference type="NCBI Taxonomy" id="683354"/>
    <lineage>
        <taxon>Bacteria</taxon>
        <taxon>Pseudomonadati</taxon>
        <taxon>Pseudomonadota</taxon>
        <taxon>Betaproteobacteria</taxon>
        <taxon>Burkholderiales</taxon>
        <taxon>Alcaligenaceae</taxon>
        <taxon>Candidimonas</taxon>
    </lineage>
</organism>
<dbReference type="EMBL" id="NJIH01000003">
    <property type="protein sequence ID" value="OWT63936.1"/>
    <property type="molecule type" value="Genomic_DNA"/>
</dbReference>
<proteinExistence type="inferred from homology"/>
<dbReference type="SUPFAM" id="SSF52540">
    <property type="entry name" value="P-loop containing nucleoside triphosphate hydrolases"/>
    <property type="match status" value="1"/>
</dbReference>
<dbReference type="InterPro" id="IPR052156">
    <property type="entry name" value="BCAA_Transport_ATP-bd_LivF"/>
</dbReference>
<evidence type="ECO:0000256" key="2">
    <source>
        <dbReference type="ARBA" id="ARBA00022448"/>
    </source>
</evidence>
<keyword evidence="5 8" id="KW-0067">ATP-binding</keyword>
<evidence type="ECO:0000256" key="1">
    <source>
        <dbReference type="ARBA" id="ARBA00005417"/>
    </source>
</evidence>
<keyword evidence="9" id="KW-1185">Reference proteome</keyword>
<dbReference type="InterPro" id="IPR003439">
    <property type="entry name" value="ABC_transporter-like_ATP-bd"/>
</dbReference>
<dbReference type="PROSITE" id="PS50893">
    <property type="entry name" value="ABC_TRANSPORTER_2"/>
    <property type="match status" value="1"/>
</dbReference>
<accession>A0A225MRP0</accession>
<evidence type="ECO:0000256" key="5">
    <source>
        <dbReference type="ARBA" id="ARBA00022840"/>
    </source>
</evidence>
<dbReference type="GO" id="GO:0015658">
    <property type="term" value="F:branched-chain amino acid transmembrane transporter activity"/>
    <property type="evidence" value="ECO:0007669"/>
    <property type="project" value="TreeGrafter"/>
</dbReference>